<sequence>MDTVIIAAGSNLGDRHDYLKKAGKFLSELSEGIVKKSSIWESEPVGDAKYTFLNSAILIETTRKPDELLNLLKDFERKCGREKDPQRWGPRVLDLDIIGFGDLVIDRETLIIPHPEYHRRLFVLCPMMEIIPEWTDPRNQKGLREIVGKAPEIEIKKTDLRW</sequence>
<comment type="caution">
    <text evidence="14">The sequence shown here is derived from an EMBL/GenBank/DDBJ whole genome shotgun (WGS) entry which is preliminary data.</text>
</comment>
<keyword evidence="15" id="KW-1185">Reference proteome</keyword>
<evidence type="ECO:0000256" key="6">
    <source>
        <dbReference type="ARBA" id="ARBA00022741"/>
    </source>
</evidence>
<dbReference type="PANTHER" id="PTHR43071:SF1">
    <property type="entry name" value="2-AMINO-4-HYDROXY-6-HYDROXYMETHYLDIHYDROPTERIDINE PYROPHOSPHOKINASE"/>
    <property type="match status" value="1"/>
</dbReference>
<keyword evidence="5" id="KW-0808">Transferase</keyword>
<evidence type="ECO:0000256" key="3">
    <source>
        <dbReference type="ARBA" id="ARBA00013253"/>
    </source>
</evidence>
<dbReference type="SUPFAM" id="SSF55083">
    <property type="entry name" value="6-hydroxymethyl-7,8-dihydropterin pyrophosphokinase, HPPK"/>
    <property type="match status" value="1"/>
</dbReference>
<accession>A0A316TZY4</accession>
<evidence type="ECO:0000256" key="5">
    <source>
        <dbReference type="ARBA" id="ARBA00022679"/>
    </source>
</evidence>
<dbReference type="GO" id="GO:0003848">
    <property type="term" value="F:2-amino-4-hydroxy-6-hydroxymethyldihydropteridine diphosphokinase activity"/>
    <property type="evidence" value="ECO:0007669"/>
    <property type="project" value="UniProtKB-EC"/>
</dbReference>
<proteinExistence type="inferred from homology"/>
<evidence type="ECO:0000256" key="8">
    <source>
        <dbReference type="ARBA" id="ARBA00022840"/>
    </source>
</evidence>
<dbReference type="Gene3D" id="3.30.70.560">
    <property type="entry name" value="7,8-Dihydro-6-hydroxymethylpterin-pyrophosphokinase HPPK"/>
    <property type="match status" value="1"/>
</dbReference>
<evidence type="ECO:0000256" key="7">
    <source>
        <dbReference type="ARBA" id="ARBA00022777"/>
    </source>
</evidence>
<feature type="domain" description="7,8-dihydro-6-hydroxymethylpterin-pyrophosphokinase" evidence="13">
    <location>
        <begin position="87"/>
        <end position="98"/>
    </location>
</feature>
<dbReference type="OrthoDB" id="9808041at2"/>
<protein>
    <recommendedName>
        <fullName evidence="4">2-amino-4-hydroxy-6-hydroxymethyldihydropteridine pyrophosphokinase</fullName>
        <ecNumber evidence="3">2.7.6.3</ecNumber>
    </recommendedName>
    <alternativeName>
        <fullName evidence="11">6-hydroxymethyl-7,8-dihydropterin pyrophosphokinase</fullName>
    </alternativeName>
    <alternativeName>
        <fullName evidence="12">7,8-dihydro-6-hydroxymethylpterin-pyrophosphokinase</fullName>
    </alternativeName>
</protein>
<evidence type="ECO:0000256" key="10">
    <source>
        <dbReference type="ARBA" id="ARBA00029409"/>
    </source>
</evidence>
<dbReference type="RefSeq" id="WP_109647279.1">
    <property type="nucleotide sequence ID" value="NZ_QGGB01000008.1"/>
</dbReference>
<dbReference type="UniPathway" id="UPA00077">
    <property type="reaction ID" value="UER00155"/>
</dbReference>
<name>A0A316TZY4_9BACT</name>
<dbReference type="CDD" id="cd00483">
    <property type="entry name" value="HPPK"/>
    <property type="match status" value="1"/>
</dbReference>
<evidence type="ECO:0000256" key="12">
    <source>
        <dbReference type="ARBA" id="ARBA00033413"/>
    </source>
</evidence>
<keyword evidence="6" id="KW-0547">Nucleotide-binding</keyword>
<evidence type="ECO:0000256" key="4">
    <source>
        <dbReference type="ARBA" id="ARBA00016218"/>
    </source>
</evidence>
<keyword evidence="8" id="KW-0067">ATP-binding</keyword>
<evidence type="ECO:0000256" key="1">
    <source>
        <dbReference type="ARBA" id="ARBA00005051"/>
    </source>
</evidence>
<evidence type="ECO:0000256" key="2">
    <source>
        <dbReference type="ARBA" id="ARBA00005810"/>
    </source>
</evidence>
<dbReference type="GO" id="GO:0046654">
    <property type="term" value="P:tetrahydrofolate biosynthetic process"/>
    <property type="evidence" value="ECO:0007669"/>
    <property type="project" value="UniProtKB-UniPathway"/>
</dbReference>
<keyword evidence="7 14" id="KW-0418">Kinase</keyword>
<dbReference type="Proteomes" id="UP000245533">
    <property type="component" value="Unassembled WGS sequence"/>
</dbReference>
<dbReference type="PANTHER" id="PTHR43071">
    <property type="entry name" value="2-AMINO-4-HYDROXY-6-HYDROXYMETHYLDIHYDROPTERIDINE PYROPHOSPHOKINASE"/>
    <property type="match status" value="1"/>
</dbReference>
<keyword evidence="9" id="KW-0289">Folate biosynthesis</keyword>
<evidence type="ECO:0000313" key="15">
    <source>
        <dbReference type="Proteomes" id="UP000245533"/>
    </source>
</evidence>
<comment type="function">
    <text evidence="10">Catalyzes the transfer of pyrophosphate from adenosine triphosphate (ATP) to 6-hydroxymethyl-7,8-dihydropterin, an enzymatic step in folate biosynthesis pathway.</text>
</comment>
<dbReference type="NCBIfam" id="TIGR01498">
    <property type="entry name" value="folK"/>
    <property type="match status" value="1"/>
</dbReference>
<dbReference type="PROSITE" id="PS00794">
    <property type="entry name" value="HPPK"/>
    <property type="match status" value="1"/>
</dbReference>
<gene>
    <name evidence="14" type="primary">folK</name>
    <name evidence="14" type="ORF">DDZ15_11640</name>
</gene>
<dbReference type="InterPro" id="IPR000550">
    <property type="entry name" value="Hppk"/>
</dbReference>
<dbReference type="InterPro" id="IPR035907">
    <property type="entry name" value="Hppk_sf"/>
</dbReference>
<comment type="similarity">
    <text evidence="2">Belongs to the HPPK family.</text>
</comment>
<dbReference type="AlphaFoldDB" id="A0A316TZY4"/>
<evidence type="ECO:0000256" key="9">
    <source>
        <dbReference type="ARBA" id="ARBA00022909"/>
    </source>
</evidence>
<dbReference type="GO" id="GO:0046656">
    <property type="term" value="P:folic acid biosynthetic process"/>
    <property type="evidence" value="ECO:0007669"/>
    <property type="project" value="UniProtKB-KW"/>
</dbReference>
<dbReference type="EMBL" id="QGGB01000008">
    <property type="protein sequence ID" value="PWN05836.1"/>
    <property type="molecule type" value="Genomic_DNA"/>
</dbReference>
<dbReference type="EC" id="2.7.6.3" evidence="3"/>
<evidence type="ECO:0000259" key="13">
    <source>
        <dbReference type="PROSITE" id="PS00794"/>
    </source>
</evidence>
<reference evidence="14 15" key="1">
    <citation type="submission" date="2018-05" db="EMBL/GenBank/DDBJ databases">
        <title>Rhodohalobacter halophilus gen. nov., sp. nov., a moderately halophilic member of the family Balneolaceae.</title>
        <authorList>
            <person name="Liu Z.-W."/>
        </authorList>
    </citation>
    <scope>NUCLEOTIDE SEQUENCE [LARGE SCALE GENOMIC DNA]</scope>
    <source>
        <strain evidence="14 15">8A47</strain>
    </source>
</reference>
<dbReference type="GO" id="GO:0005524">
    <property type="term" value="F:ATP binding"/>
    <property type="evidence" value="ECO:0007669"/>
    <property type="project" value="UniProtKB-KW"/>
</dbReference>
<dbReference type="GO" id="GO:0016301">
    <property type="term" value="F:kinase activity"/>
    <property type="evidence" value="ECO:0007669"/>
    <property type="project" value="UniProtKB-KW"/>
</dbReference>
<comment type="pathway">
    <text evidence="1">Cofactor biosynthesis; tetrahydrofolate biosynthesis; 2-amino-4-hydroxy-6-hydroxymethyl-7,8-dihydropteridine diphosphate from 7,8-dihydroneopterin triphosphate: step 4/4.</text>
</comment>
<dbReference type="Pfam" id="PF01288">
    <property type="entry name" value="HPPK"/>
    <property type="match status" value="1"/>
</dbReference>
<evidence type="ECO:0000313" key="14">
    <source>
        <dbReference type="EMBL" id="PWN05836.1"/>
    </source>
</evidence>
<organism evidence="14 15">
    <name type="scientific">Rhodohalobacter mucosus</name>
    <dbReference type="NCBI Taxonomy" id="2079485"/>
    <lineage>
        <taxon>Bacteria</taxon>
        <taxon>Pseudomonadati</taxon>
        <taxon>Balneolota</taxon>
        <taxon>Balneolia</taxon>
        <taxon>Balneolales</taxon>
        <taxon>Balneolaceae</taxon>
        <taxon>Rhodohalobacter</taxon>
    </lineage>
</organism>
<evidence type="ECO:0000256" key="11">
    <source>
        <dbReference type="ARBA" id="ARBA00029766"/>
    </source>
</evidence>